<dbReference type="InterPro" id="IPR025340">
    <property type="entry name" value="DUF4246"/>
</dbReference>
<dbReference type="OrthoDB" id="415532at2759"/>
<dbReference type="STRING" id="97972.A0A2V1DAD1"/>
<reference evidence="4 5" key="1">
    <citation type="journal article" date="2018" name="Sci. Rep.">
        <title>Comparative genomics provides insights into the lifestyle and reveals functional heterogeneity of dark septate endophytic fungi.</title>
        <authorList>
            <person name="Knapp D.G."/>
            <person name="Nemeth J.B."/>
            <person name="Barry K."/>
            <person name="Hainaut M."/>
            <person name="Henrissat B."/>
            <person name="Johnson J."/>
            <person name="Kuo A."/>
            <person name="Lim J.H.P."/>
            <person name="Lipzen A."/>
            <person name="Nolan M."/>
            <person name="Ohm R.A."/>
            <person name="Tamas L."/>
            <person name="Grigoriev I.V."/>
            <person name="Spatafora J.W."/>
            <person name="Nagy L.G."/>
            <person name="Kovacs G.M."/>
        </authorList>
    </citation>
    <scope>NUCLEOTIDE SEQUENCE [LARGE SCALE GENOMIC DNA]</scope>
    <source>
        <strain evidence="4 5">DSE2036</strain>
    </source>
</reference>
<dbReference type="PANTHER" id="PTHR33119">
    <property type="entry name" value="IFI3P"/>
    <property type="match status" value="1"/>
</dbReference>
<evidence type="ECO:0000259" key="2">
    <source>
        <dbReference type="Pfam" id="PF14033"/>
    </source>
</evidence>
<dbReference type="InterPro" id="IPR049192">
    <property type="entry name" value="DUF4246_C"/>
</dbReference>
<keyword evidence="5" id="KW-1185">Reference proteome</keyword>
<dbReference type="EMBL" id="KZ805532">
    <property type="protein sequence ID" value="PVH94503.1"/>
    <property type="molecule type" value="Genomic_DNA"/>
</dbReference>
<proteinExistence type="predicted"/>
<dbReference type="PANTHER" id="PTHR33119:SF1">
    <property type="entry name" value="FE2OG DIOXYGENASE DOMAIN-CONTAINING PROTEIN"/>
    <property type="match status" value="1"/>
</dbReference>
<evidence type="ECO:0000259" key="3">
    <source>
        <dbReference type="Pfam" id="PF21666"/>
    </source>
</evidence>
<dbReference type="Proteomes" id="UP000244855">
    <property type="component" value="Unassembled WGS sequence"/>
</dbReference>
<name>A0A2V1DAD1_9PLEO</name>
<feature type="domain" description="DUF4246" evidence="3">
    <location>
        <begin position="6"/>
        <end position="78"/>
    </location>
</feature>
<dbReference type="InterPro" id="IPR049207">
    <property type="entry name" value="DUF4246_N"/>
</dbReference>
<organism evidence="4 5">
    <name type="scientific">Periconia macrospinosa</name>
    <dbReference type="NCBI Taxonomy" id="97972"/>
    <lineage>
        <taxon>Eukaryota</taxon>
        <taxon>Fungi</taxon>
        <taxon>Dikarya</taxon>
        <taxon>Ascomycota</taxon>
        <taxon>Pezizomycotina</taxon>
        <taxon>Dothideomycetes</taxon>
        <taxon>Pleosporomycetidae</taxon>
        <taxon>Pleosporales</taxon>
        <taxon>Massarineae</taxon>
        <taxon>Periconiaceae</taxon>
        <taxon>Periconia</taxon>
    </lineage>
</organism>
<accession>A0A2V1DAD1</accession>
<protein>
    <submittedName>
        <fullName evidence="4">Uncharacterized protein</fullName>
    </submittedName>
</protein>
<dbReference type="AlphaFoldDB" id="A0A2V1DAD1"/>
<dbReference type="Pfam" id="PF21666">
    <property type="entry name" value="DUF4246_N"/>
    <property type="match status" value="1"/>
</dbReference>
<dbReference type="Pfam" id="PF14033">
    <property type="entry name" value="DUF4246"/>
    <property type="match status" value="1"/>
</dbReference>
<evidence type="ECO:0000313" key="4">
    <source>
        <dbReference type="EMBL" id="PVH94503.1"/>
    </source>
</evidence>
<evidence type="ECO:0000313" key="5">
    <source>
        <dbReference type="Proteomes" id="UP000244855"/>
    </source>
</evidence>
<feature type="region of interest" description="Disordered" evidence="1">
    <location>
        <begin position="336"/>
        <end position="363"/>
    </location>
</feature>
<evidence type="ECO:0000256" key="1">
    <source>
        <dbReference type="SAM" id="MobiDB-lite"/>
    </source>
</evidence>
<feature type="domain" description="DUF4246" evidence="2">
    <location>
        <begin position="131"/>
        <end position="590"/>
    </location>
</feature>
<sequence>MSDYNYPGLGLPLRFHPRPQDGCTTYPIAAHSNCYESDSEMIMVRELAMMSIMDRLTDKPDWHTKVFDDTITAKWRDEAMAIPDEEFWKLATHGKRQYWDDEGHLELSDDLGPSNLGPSRVRPLQGLVTAQTFDFCVRELQSKAKYYEKSGLIPTLDACASVVKSNKLVSSDLHEALRKAFDTLKADQQSSPDWHPNSSDMVLDLVHPSMYPLVYGRSRVLKDEVVGVSDAVDTWAGKGDIIPKDDWVYDHTRDRFSYIIGSSHVPPHYWSNTYQWLPANVAFQDDGSVKFTSYINNLHPNKRSEVYRTIEKLVEAALPAWDQCLAFAHGYENKEGAGRLTPRIPPPENPDDENPENWDPNNAEAVKDVPVDWETVGWWHQFDPKYDDEMEEKWKYLRKPVIPEPEFEDVDYAPLEGKRLVEKHRDSGLQVIVKMASIELTPEKPEFPLGGWHVEGQMNEHICATALYYLDSENITDSSLCFRMQTSAYMNDHDLLQVGQDSYHCLEQLYGTELGGGCSPALQNYGSVETCQGRLLAFPNVFQHRVSSFRLKDPTKPGHRRFIALWLVDPTLRIISTANVPPQRMDWWAASVFGDTPESRSAAMAKLPPELVALLKQGGAEAEIAAGSATLPPELLHMVREHLYANDDMLPMGEEEARQHRLKLMEERSVHVKASEKGWQLATYNFCEH</sequence>
<gene>
    <name evidence="4" type="ORF">DM02DRAFT_676153</name>
</gene>